<sequence length="68" mass="7662">MRVFECNLISKFQSNRLAEAGSRSMASLYRLSGSEAWPAFTGYPDHPHEAWWGLASSYIILPKLTKVS</sequence>
<evidence type="ECO:0000313" key="1">
    <source>
        <dbReference type="EMBL" id="VDK89411.1"/>
    </source>
</evidence>
<dbReference type="AlphaFoldDB" id="A0A182EK43"/>
<evidence type="ECO:0000313" key="2">
    <source>
        <dbReference type="Proteomes" id="UP000271087"/>
    </source>
</evidence>
<name>A0A182EK43_ONCOC</name>
<accession>A0A182EK43</accession>
<reference evidence="3" key="1">
    <citation type="submission" date="2016-06" db="UniProtKB">
        <authorList>
            <consortium name="WormBaseParasite"/>
        </authorList>
    </citation>
    <scope>IDENTIFICATION</scope>
</reference>
<gene>
    <name evidence="1" type="ORF">NOO_LOCUS8478</name>
</gene>
<organism evidence="3">
    <name type="scientific">Onchocerca ochengi</name>
    <name type="common">Filarial nematode worm</name>
    <dbReference type="NCBI Taxonomy" id="42157"/>
    <lineage>
        <taxon>Eukaryota</taxon>
        <taxon>Metazoa</taxon>
        <taxon>Ecdysozoa</taxon>
        <taxon>Nematoda</taxon>
        <taxon>Chromadorea</taxon>
        <taxon>Rhabditida</taxon>
        <taxon>Spirurina</taxon>
        <taxon>Spiruromorpha</taxon>
        <taxon>Filarioidea</taxon>
        <taxon>Onchocercidae</taxon>
        <taxon>Onchocerca</taxon>
    </lineage>
</organism>
<reference evidence="1 2" key="2">
    <citation type="submission" date="2018-08" db="EMBL/GenBank/DDBJ databases">
        <authorList>
            <person name="Laetsch R D."/>
            <person name="Stevens L."/>
            <person name="Kumar S."/>
            <person name="Blaxter L. M."/>
        </authorList>
    </citation>
    <scope>NUCLEOTIDE SEQUENCE [LARGE SCALE GENOMIC DNA]</scope>
</reference>
<dbReference type="Proteomes" id="UP000271087">
    <property type="component" value="Unassembled WGS sequence"/>
</dbReference>
<proteinExistence type="predicted"/>
<dbReference type="EMBL" id="UYRW01003563">
    <property type="protein sequence ID" value="VDK89411.1"/>
    <property type="molecule type" value="Genomic_DNA"/>
</dbReference>
<protein>
    <submittedName>
        <fullName evidence="3">Protein kinase domain-containing protein</fullName>
    </submittedName>
</protein>
<dbReference type="WBParaSite" id="nOo.2.0.1.t08478-RA">
    <property type="protein sequence ID" value="nOo.2.0.1.t08478-RA"/>
    <property type="gene ID" value="nOo.2.0.1.g08478"/>
</dbReference>
<keyword evidence="2" id="KW-1185">Reference proteome</keyword>
<evidence type="ECO:0000313" key="3">
    <source>
        <dbReference type="WBParaSite" id="nOo.2.0.1.t08478-RA"/>
    </source>
</evidence>